<reference evidence="3" key="1">
    <citation type="submission" date="2017-02" db="UniProtKB">
        <authorList>
            <consortium name="WormBaseParasite"/>
        </authorList>
    </citation>
    <scope>IDENTIFICATION</scope>
</reference>
<dbReference type="WBParaSite" id="PTRK_0000750500.1">
    <property type="protein sequence ID" value="PTRK_0000750500.1"/>
    <property type="gene ID" value="PTRK_0000750500"/>
</dbReference>
<dbReference type="InterPro" id="IPR029058">
    <property type="entry name" value="AB_hydrolase_fold"/>
</dbReference>
<dbReference type="STRING" id="131310.A0A0N4ZHV8"/>
<evidence type="ECO:0000313" key="3">
    <source>
        <dbReference type="WBParaSite" id="PTRK_0000750500.1"/>
    </source>
</evidence>
<dbReference type="Gene3D" id="3.40.50.1820">
    <property type="entry name" value="alpha/beta hydrolase"/>
    <property type="match status" value="1"/>
</dbReference>
<sequence>MHLLVLFFIPFCFGYNFNFTTNFVQEEAEIVEAAAVYVPISKYRTSNLCEKLNPKKCFCKHEVYLKKAGEDGFNIVAYHASQKEILYVVFSYDKNPDKLLKEYMKFDATKVMFHDAPGVFKHQIDILNKGETYINNTLYKICLSGEYKYIVFAGHSVAGGVASLMAYECIYKGFCDKNKTKVYTFGSPRTGNCHFAKKYDEMVPYTYRVVVKGDPLTAVPQRHCKKGYKKCNECTAKNLNYHHHFGQEIYYEKNVTGVPRHCKKFTEDRKCNLIRVPSSQRRKQIEDAYAQHFYKKYYRNSFENLFILYGDCPFKDKN</sequence>
<feature type="domain" description="Fungal lipase-type" evidence="1">
    <location>
        <begin position="116"/>
        <end position="221"/>
    </location>
</feature>
<organism evidence="2 3">
    <name type="scientific">Parastrongyloides trichosuri</name>
    <name type="common">Possum-specific nematode worm</name>
    <dbReference type="NCBI Taxonomy" id="131310"/>
    <lineage>
        <taxon>Eukaryota</taxon>
        <taxon>Metazoa</taxon>
        <taxon>Ecdysozoa</taxon>
        <taxon>Nematoda</taxon>
        <taxon>Chromadorea</taxon>
        <taxon>Rhabditida</taxon>
        <taxon>Tylenchina</taxon>
        <taxon>Panagrolaimomorpha</taxon>
        <taxon>Strongyloidoidea</taxon>
        <taxon>Strongyloididae</taxon>
        <taxon>Parastrongyloides</taxon>
    </lineage>
</organism>
<accession>A0A0N4ZHV8</accession>
<dbReference type="InterPro" id="IPR002921">
    <property type="entry name" value="Fungal_lipase-type"/>
</dbReference>
<protein>
    <submittedName>
        <fullName evidence="3">Lipase_3 domain-containing protein</fullName>
    </submittedName>
</protein>
<evidence type="ECO:0000313" key="2">
    <source>
        <dbReference type="Proteomes" id="UP000038045"/>
    </source>
</evidence>
<proteinExistence type="predicted"/>
<dbReference type="PANTHER" id="PTHR45908">
    <property type="entry name" value="PROTEIN CBG11750-RELATED"/>
    <property type="match status" value="1"/>
</dbReference>
<dbReference type="GO" id="GO:0006629">
    <property type="term" value="P:lipid metabolic process"/>
    <property type="evidence" value="ECO:0007669"/>
    <property type="project" value="InterPro"/>
</dbReference>
<dbReference type="Proteomes" id="UP000038045">
    <property type="component" value="Unplaced"/>
</dbReference>
<keyword evidence="2" id="KW-1185">Reference proteome</keyword>
<dbReference type="Pfam" id="PF01764">
    <property type="entry name" value="Lipase_3"/>
    <property type="match status" value="1"/>
</dbReference>
<dbReference type="AlphaFoldDB" id="A0A0N4ZHV8"/>
<dbReference type="SUPFAM" id="SSF53474">
    <property type="entry name" value="alpha/beta-Hydrolases"/>
    <property type="match status" value="1"/>
</dbReference>
<evidence type="ECO:0000259" key="1">
    <source>
        <dbReference type="Pfam" id="PF01764"/>
    </source>
</evidence>
<name>A0A0N4ZHV8_PARTI</name>